<reference evidence="1" key="2">
    <citation type="submission" date="2020-09" db="EMBL/GenBank/DDBJ databases">
        <authorList>
            <person name="Sun Q."/>
            <person name="Ohkuma M."/>
        </authorList>
    </citation>
    <scope>NUCLEOTIDE SEQUENCE</scope>
    <source>
        <strain evidence="1">JCM 17820</strain>
    </source>
</reference>
<dbReference type="Proteomes" id="UP000605784">
    <property type="component" value="Unassembled WGS sequence"/>
</dbReference>
<keyword evidence="2" id="KW-1185">Reference proteome</keyword>
<comment type="caution">
    <text evidence="1">The sequence shown here is derived from an EMBL/GenBank/DDBJ whole genome shotgun (WGS) entry which is preliminary data.</text>
</comment>
<accession>A0A830GJP9</accession>
<dbReference type="AlphaFoldDB" id="A0A830GJP9"/>
<proteinExistence type="predicted"/>
<name>A0A830GJP9_9EURY</name>
<gene>
    <name evidence="1" type="ORF">GCM10009030_16160</name>
</gene>
<evidence type="ECO:0000313" key="2">
    <source>
        <dbReference type="Proteomes" id="UP000605784"/>
    </source>
</evidence>
<dbReference type="RefSeq" id="WP_188996281.1">
    <property type="nucleotide sequence ID" value="NZ_BMOU01000002.1"/>
</dbReference>
<dbReference type="EMBL" id="BMOU01000002">
    <property type="protein sequence ID" value="GGN92185.1"/>
    <property type="molecule type" value="Genomic_DNA"/>
</dbReference>
<evidence type="ECO:0000313" key="1">
    <source>
        <dbReference type="EMBL" id="GGN92185.1"/>
    </source>
</evidence>
<organism evidence="1 2">
    <name type="scientific">Haloarcula pellucida</name>
    <dbReference type="NCBI Taxonomy" id="1427151"/>
    <lineage>
        <taxon>Archaea</taxon>
        <taxon>Methanobacteriati</taxon>
        <taxon>Methanobacteriota</taxon>
        <taxon>Stenosarchaea group</taxon>
        <taxon>Halobacteria</taxon>
        <taxon>Halobacteriales</taxon>
        <taxon>Haloarculaceae</taxon>
        <taxon>Haloarcula</taxon>
    </lineage>
</organism>
<protein>
    <submittedName>
        <fullName evidence="1">Uncharacterized protein</fullName>
    </submittedName>
</protein>
<reference evidence="1" key="1">
    <citation type="journal article" date="2014" name="Int. J. Syst. Evol. Microbiol.">
        <title>Complete genome sequence of Corynebacterium casei LMG S-19264T (=DSM 44701T), isolated from a smear-ripened cheese.</title>
        <authorList>
            <consortium name="US DOE Joint Genome Institute (JGI-PGF)"/>
            <person name="Walter F."/>
            <person name="Albersmeier A."/>
            <person name="Kalinowski J."/>
            <person name="Ruckert C."/>
        </authorList>
    </citation>
    <scope>NUCLEOTIDE SEQUENCE</scope>
    <source>
        <strain evidence="1">JCM 17820</strain>
    </source>
</reference>
<sequence length="162" mass="17694">MGDHEQSRLDVGDTRKPIVVKEQRRVTSGDLAALAMCAHRYDPDDLAGWYTHEFGDVLRQWITSNVGNVIARLSPHCEDTRGDLPPLHPADDLWVGEVDTGPEQATLVTDGGQSTDGTERTLYCHRCDADTVHTSDGNGFLSCEGCGNLRVVDTATDREGSQ</sequence>